<evidence type="ECO:0000313" key="2">
    <source>
        <dbReference type="Proteomes" id="UP000177797"/>
    </source>
</evidence>
<proteinExistence type="predicted"/>
<comment type="caution">
    <text evidence="1">The sequence shown here is derived from an EMBL/GenBank/DDBJ whole genome shotgun (WGS) entry which is preliminary data.</text>
</comment>
<dbReference type="AlphaFoldDB" id="A0A1G2NFX9"/>
<organism evidence="1 2">
    <name type="scientific">Candidatus Taylorbacteria bacterium RIFCSPLOWO2_01_FULL_48_100</name>
    <dbReference type="NCBI Taxonomy" id="1802322"/>
    <lineage>
        <taxon>Bacteria</taxon>
        <taxon>Candidatus Tayloriibacteriota</taxon>
    </lineage>
</organism>
<dbReference type="EMBL" id="MHSA01000013">
    <property type="protein sequence ID" value="OHA34291.1"/>
    <property type="molecule type" value="Genomic_DNA"/>
</dbReference>
<evidence type="ECO:0000313" key="1">
    <source>
        <dbReference type="EMBL" id="OHA34291.1"/>
    </source>
</evidence>
<sequence length="308" mass="34687">MKTKTLLLDTLPSWYRLSWNASQNALQIHIAEAYIAALPPIPDNSPLRIFAEKKVSGDLFASYSLDLTAKQFGFNGSVRRLDATDPKTGFVSFSVALPRVHTSTGMACQECGGTGESDDHRCFHCNGFKLEMKYDWYGAYSITESLQLLFWLLDIRLEAEMHTEVPQLFTLHLCAERSMHGSSMGGHLGKDALKMLRCVIASGKERCVNVERRITEALTQSWQHMMAKCDYDNHNLRVEIREDANLFITCPGDAAGVYTVNENWRASYDKGCDISCHNMDNPTQALACLAGLAVFSEELEKEWLLWNE</sequence>
<dbReference type="Proteomes" id="UP000177797">
    <property type="component" value="Unassembled WGS sequence"/>
</dbReference>
<protein>
    <submittedName>
        <fullName evidence="1">Uncharacterized protein</fullName>
    </submittedName>
</protein>
<name>A0A1G2NFX9_9BACT</name>
<accession>A0A1G2NFX9</accession>
<gene>
    <name evidence="1" type="ORF">A2938_02030</name>
</gene>
<reference evidence="1 2" key="1">
    <citation type="journal article" date="2016" name="Nat. Commun.">
        <title>Thousands of microbial genomes shed light on interconnected biogeochemical processes in an aquifer system.</title>
        <authorList>
            <person name="Anantharaman K."/>
            <person name="Brown C.T."/>
            <person name="Hug L.A."/>
            <person name="Sharon I."/>
            <person name="Castelle C.J."/>
            <person name="Probst A.J."/>
            <person name="Thomas B.C."/>
            <person name="Singh A."/>
            <person name="Wilkins M.J."/>
            <person name="Karaoz U."/>
            <person name="Brodie E.L."/>
            <person name="Williams K.H."/>
            <person name="Hubbard S.S."/>
            <person name="Banfield J.F."/>
        </authorList>
    </citation>
    <scope>NUCLEOTIDE SEQUENCE [LARGE SCALE GENOMIC DNA]</scope>
</reference>